<evidence type="ECO:0000256" key="9">
    <source>
        <dbReference type="ARBA" id="ARBA00023010"/>
    </source>
</evidence>
<evidence type="ECO:0000256" key="6">
    <source>
        <dbReference type="ARBA" id="ARBA00022840"/>
    </source>
</evidence>
<dbReference type="PROSITE" id="PS51196">
    <property type="entry name" value="SECA_MOTOR_DEAD"/>
    <property type="match status" value="1"/>
</dbReference>
<proteinExistence type="inferred from homology"/>
<dbReference type="InterPro" id="IPR011116">
    <property type="entry name" value="SecA_Wing/Scaffold"/>
</dbReference>
<accession>A0ABY4RDJ9</accession>
<keyword evidence="9" id="KW-0811">Translocation</keyword>
<dbReference type="SMART" id="SM00957">
    <property type="entry name" value="SecA_DEAD"/>
    <property type="match status" value="1"/>
</dbReference>
<dbReference type="Pfam" id="PF07517">
    <property type="entry name" value="SecA_DEAD"/>
    <property type="match status" value="1"/>
</dbReference>
<evidence type="ECO:0000313" key="12">
    <source>
        <dbReference type="EMBL" id="UQZ80856.1"/>
    </source>
</evidence>
<evidence type="ECO:0000256" key="4">
    <source>
        <dbReference type="ARBA" id="ARBA00022475"/>
    </source>
</evidence>
<dbReference type="Proteomes" id="UP001057134">
    <property type="component" value="Chromosome"/>
</dbReference>
<keyword evidence="3" id="KW-0813">Transport</keyword>
<evidence type="ECO:0000256" key="7">
    <source>
        <dbReference type="ARBA" id="ARBA00022927"/>
    </source>
</evidence>
<dbReference type="Pfam" id="PF07516">
    <property type="entry name" value="SecA_SW"/>
    <property type="match status" value="1"/>
</dbReference>
<evidence type="ECO:0000256" key="1">
    <source>
        <dbReference type="ARBA" id="ARBA00004170"/>
    </source>
</evidence>
<dbReference type="InterPro" id="IPR014018">
    <property type="entry name" value="SecA_motor_DEAD"/>
</dbReference>
<dbReference type="EMBL" id="CP027059">
    <property type="protein sequence ID" value="UQZ80856.1"/>
    <property type="molecule type" value="Genomic_DNA"/>
</dbReference>
<keyword evidence="4" id="KW-1003">Cell membrane</keyword>
<evidence type="ECO:0000259" key="11">
    <source>
        <dbReference type="PROSITE" id="PS51196"/>
    </source>
</evidence>
<sequence>MRAWVRQTAGLKKEKIDDHLDRIHEQQLRLKIVNDRGLSQLVTGLRAVLPDSRAVLENKYVLFASIQEAMRRVWQTELQEQQLAAGWMLSLGYCAELPAGMNRALTATLPASWYSLLNCGVHVMSESECAAKRDYAQASPVYELLGLTAGLNGKELSPADKKNAYRQSMTYGDWRQFGLDYLRDHLSLTLLGRVQRPPAFAIIHEADAVLLDEALTPVTVTEASPEESPSAIRAEMTAYQYITQYKKATGLTGPLGEGTEEISGWYKLSCVAIPSESGCRMEEDPERIFVTAQEKRSALVEEVAGRHASGQPVLIGIATLSEAVLLAERLREAELPFAALYPSGAADNAAWLKTAVREGAITLAASEAVGGIAAAPEEEADAPAGGLFVIAAEMHASARTLQRLKSCSGGPDTPGRFCKFLSLEDALIEERAEEEREMYKQSRKPIRKAEKEIRQLFDRLHASLHHASGRSRSRQIWFDEVVREQMQTVYSVRDELWLKERVLPLLDRYVQFGISEMKRLGSHSVQKDLEHLRKLVERSGSPTPEDRRGALHGVPGLLQIWGDIWHAVTADPAAAERLPLWRQTYMDMLDRYWAEHLDQMKDVRWSVEQHVYGKEDPAAVFQHAAYTLFQQMETARRKCFITWLLREELPSFLLSAKSEEPVPALERSRR</sequence>
<dbReference type="InterPro" id="IPR036266">
    <property type="entry name" value="SecA_Wing/Scaffold_sf"/>
</dbReference>
<evidence type="ECO:0000256" key="5">
    <source>
        <dbReference type="ARBA" id="ARBA00022741"/>
    </source>
</evidence>
<dbReference type="RefSeq" id="WP_249863140.1">
    <property type="nucleotide sequence ID" value="NZ_CP027059.1"/>
</dbReference>
<dbReference type="PANTHER" id="PTHR30612:SF0">
    <property type="entry name" value="CHLOROPLAST PROTEIN-TRANSPORTING ATPASE"/>
    <property type="match status" value="1"/>
</dbReference>
<comment type="similarity">
    <text evidence="2">Belongs to the SecA family.</text>
</comment>
<keyword evidence="10" id="KW-0472">Membrane</keyword>
<feature type="domain" description="SecA family profile" evidence="11">
    <location>
        <begin position="1"/>
        <end position="448"/>
    </location>
</feature>
<reference evidence="12" key="2">
    <citation type="journal article" date="2021" name="J Anim Sci Technol">
        <title>Complete genome sequence of Paenibacillus konkukensis sp. nov. SK3146 as a potential probiotic strain.</title>
        <authorList>
            <person name="Jung H.I."/>
            <person name="Park S."/>
            <person name="Niu K.M."/>
            <person name="Lee S.W."/>
            <person name="Kothari D."/>
            <person name="Yi K.J."/>
            <person name="Kim S.K."/>
        </authorList>
    </citation>
    <scope>NUCLEOTIDE SEQUENCE</scope>
    <source>
        <strain evidence="12">SK3146</strain>
    </source>
</reference>
<dbReference type="InterPro" id="IPR000185">
    <property type="entry name" value="SecA"/>
</dbReference>
<dbReference type="InterPro" id="IPR044722">
    <property type="entry name" value="SecA_SF2_C"/>
</dbReference>
<dbReference type="InterPro" id="IPR011115">
    <property type="entry name" value="SecA_DEAD"/>
</dbReference>
<evidence type="ECO:0000256" key="10">
    <source>
        <dbReference type="ARBA" id="ARBA00023136"/>
    </source>
</evidence>
<dbReference type="Gene3D" id="1.10.3060.10">
    <property type="entry name" value="Helical scaffold and wing domains of SecA"/>
    <property type="match status" value="1"/>
</dbReference>
<dbReference type="PANTHER" id="PTHR30612">
    <property type="entry name" value="SECA INNER MEMBRANE COMPONENT OF SEC PROTEIN SECRETION SYSTEM"/>
    <property type="match status" value="1"/>
</dbReference>
<dbReference type="InterPro" id="IPR027417">
    <property type="entry name" value="P-loop_NTPase"/>
</dbReference>
<keyword evidence="8" id="KW-1278">Translocase</keyword>
<dbReference type="Gene3D" id="3.40.50.300">
    <property type="entry name" value="P-loop containing nucleotide triphosphate hydrolases"/>
    <property type="match status" value="2"/>
</dbReference>
<evidence type="ECO:0000313" key="13">
    <source>
        <dbReference type="Proteomes" id="UP001057134"/>
    </source>
</evidence>
<keyword evidence="6" id="KW-0067">ATP-binding</keyword>
<keyword evidence="7" id="KW-0653">Protein transport</keyword>
<name>A0ABY4RDJ9_9BACL</name>
<comment type="subcellular location">
    <subcellularLocation>
        <location evidence="1">Membrane</location>
        <topology evidence="1">Peripheral membrane protein</topology>
    </subcellularLocation>
</comment>
<evidence type="ECO:0000256" key="2">
    <source>
        <dbReference type="ARBA" id="ARBA00007650"/>
    </source>
</evidence>
<evidence type="ECO:0000256" key="3">
    <source>
        <dbReference type="ARBA" id="ARBA00022448"/>
    </source>
</evidence>
<organism evidence="12 13">
    <name type="scientific">Paenibacillus konkukensis</name>
    <dbReference type="NCBI Taxonomy" id="2020716"/>
    <lineage>
        <taxon>Bacteria</taxon>
        <taxon>Bacillati</taxon>
        <taxon>Bacillota</taxon>
        <taxon>Bacilli</taxon>
        <taxon>Bacillales</taxon>
        <taxon>Paenibacillaceae</taxon>
        <taxon>Paenibacillus</taxon>
    </lineage>
</organism>
<dbReference type="SUPFAM" id="SSF81886">
    <property type="entry name" value="Helical scaffold and wing domains of SecA"/>
    <property type="match status" value="1"/>
</dbReference>
<dbReference type="Pfam" id="PF21090">
    <property type="entry name" value="P-loop_SecA"/>
    <property type="match status" value="1"/>
</dbReference>
<protein>
    <submittedName>
        <fullName evidence="12">Preprotein translocase subunit SecA</fullName>
    </submittedName>
</protein>
<dbReference type="SUPFAM" id="SSF52540">
    <property type="entry name" value="P-loop containing nucleoside triphosphate hydrolases"/>
    <property type="match status" value="2"/>
</dbReference>
<keyword evidence="13" id="KW-1185">Reference proteome</keyword>
<evidence type="ECO:0000256" key="8">
    <source>
        <dbReference type="ARBA" id="ARBA00022967"/>
    </source>
</evidence>
<gene>
    <name evidence="12" type="ORF">SK3146_00012</name>
</gene>
<keyword evidence="5" id="KW-0547">Nucleotide-binding</keyword>
<reference evidence="12" key="1">
    <citation type="submission" date="2018-02" db="EMBL/GenBank/DDBJ databases">
        <authorList>
            <person name="Kim S.-K."/>
            <person name="Jung H.-I."/>
            <person name="Lee S.-W."/>
        </authorList>
    </citation>
    <scope>NUCLEOTIDE SEQUENCE</scope>
    <source>
        <strain evidence="12">SK3146</strain>
    </source>
</reference>